<dbReference type="Proteomes" id="UP000001369">
    <property type="component" value="Chromosome"/>
</dbReference>
<comment type="subcellular location">
    <subcellularLocation>
        <location evidence="1">Membrane</location>
        <topology evidence="1">Multi-pass membrane protein</topology>
    </subcellularLocation>
</comment>
<evidence type="ECO:0000259" key="7">
    <source>
        <dbReference type="Pfam" id="PF05140"/>
    </source>
</evidence>
<feature type="transmembrane region" description="Helical" evidence="6">
    <location>
        <begin position="165"/>
        <end position="186"/>
    </location>
</feature>
<dbReference type="InterPro" id="IPR023494">
    <property type="entry name" value="Cyt_c_bgen_Ccs1/CcsB/ResB"/>
</dbReference>
<keyword evidence="4 6" id="KW-1133">Transmembrane helix</keyword>
<evidence type="ECO:0000256" key="2">
    <source>
        <dbReference type="ARBA" id="ARBA00022692"/>
    </source>
</evidence>
<evidence type="ECO:0000256" key="3">
    <source>
        <dbReference type="ARBA" id="ARBA00022748"/>
    </source>
</evidence>
<dbReference type="PANTHER" id="PTHR31566">
    <property type="entry name" value="CYTOCHROME C BIOGENESIS PROTEIN CCS1, CHLOROPLASTIC"/>
    <property type="match status" value="1"/>
</dbReference>
<dbReference type="Pfam" id="PF05140">
    <property type="entry name" value="ResB"/>
    <property type="match status" value="1"/>
</dbReference>
<dbReference type="PANTHER" id="PTHR31566:SF0">
    <property type="entry name" value="CYTOCHROME C BIOGENESIS PROTEIN CCS1, CHLOROPLASTIC"/>
    <property type="match status" value="1"/>
</dbReference>
<accession>C1DUS8</accession>
<keyword evidence="5 6" id="KW-0472">Membrane</keyword>
<dbReference type="STRING" id="204536.SULAZ_0888"/>
<keyword evidence="9" id="KW-1185">Reference proteome</keyword>
<dbReference type="InterPro" id="IPR007816">
    <property type="entry name" value="ResB-like_domain"/>
</dbReference>
<evidence type="ECO:0000313" key="8">
    <source>
        <dbReference type="EMBL" id="ACN99033.1"/>
    </source>
</evidence>
<evidence type="ECO:0000313" key="9">
    <source>
        <dbReference type="Proteomes" id="UP000001369"/>
    </source>
</evidence>
<evidence type="ECO:0000256" key="5">
    <source>
        <dbReference type="ARBA" id="ARBA00023136"/>
    </source>
</evidence>
<name>C1DUS8_SULAA</name>
<dbReference type="HOGENOM" id="CLU_034630_1_0_0"/>
<keyword evidence="2 6" id="KW-0812">Transmembrane</keyword>
<feature type="transmembrane region" description="Helical" evidence="6">
    <location>
        <begin position="12"/>
        <end position="33"/>
    </location>
</feature>
<dbReference type="RefSeq" id="WP_012674353.1">
    <property type="nucleotide sequence ID" value="NC_012438.1"/>
</dbReference>
<dbReference type="KEGG" id="saf:SULAZ_0888"/>
<dbReference type="OrthoDB" id="9770923at2"/>
<dbReference type="eggNOG" id="COG1333">
    <property type="taxonomic scope" value="Bacteria"/>
</dbReference>
<gene>
    <name evidence="8" type="ordered locus">SULAZ_0888</name>
</gene>
<keyword evidence="3" id="KW-0201">Cytochrome c-type biogenesis</keyword>
<dbReference type="AlphaFoldDB" id="C1DUS8"/>
<organism evidence="8 9">
    <name type="scientific">Sulfurihydrogenibium azorense (strain DSM 15241 / OCM 825 / Az-Fu1)</name>
    <dbReference type="NCBI Taxonomy" id="204536"/>
    <lineage>
        <taxon>Bacteria</taxon>
        <taxon>Pseudomonadati</taxon>
        <taxon>Aquificota</taxon>
        <taxon>Aquificia</taxon>
        <taxon>Aquificales</taxon>
        <taxon>Hydrogenothermaceae</taxon>
        <taxon>Sulfurihydrogenibium</taxon>
    </lineage>
</organism>
<dbReference type="GO" id="GO:0017004">
    <property type="term" value="P:cytochrome complex assembly"/>
    <property type="evidence" value="ECO:0007669"/>
    <property type="project" value="UniProtKB-KW"/>
</dbReference>
<feature type="domain" description="ResB-like" evidence="7">
    <location>
        <begin position="12"/>
        <end position="502"/>
    </location>
</feature>
<feature type="transmembrane region" description="Helical" evidence="6">
    <location>
        <begin position="66"/>
        <end position="84"/>
    </location>
</feature>
<evidence type="ECO:0000256" key="1">
    <source>
        <dbReference type="ARBA" id="ARBA00004141"/>
    </source>
</evidence>
<proteinExistence type="predicted"/>
<dbReference type="GO" id="GO:0016020">
    <property type="term" value="C:membrane"/>
    <property type="evidence" value="ECO:0007669"/>
    <property type="project" value="UniProtKB-SubCell"/>
</dbReference>
<evidence type="ECO:0000256" key="6">
    <source>
        <dbReference type="SAM" id="Phobius"/>
    </source>
</evidence>
<evidence type="ECO:0000256" key="4">
    <source>
        <dbReference type="ARBA" id="ARBA00022989"/>
    </source>
</evidence>
<reference evidence="8 9" key="1">
    <citation type="journal article" date="2009" name="J. Bacteriol.">
        <title>Complete and draft genome sequences of six members of the Aquificales.</title>
        <authorList>
            <person name="Reysenbach A.L."/>
            <person name="Hamamura N."/>
            <person name="Podar M."/>
            <person name="Griffiths E."/>
            <person name="Ferreira S."/>
            <person name="Hochstein R."/>
            <person name="Heidelberg J."/>
            <person name="Johnson J."/>
            <person name="Mead D."/>
            <person name="Pohorille A."/>
            <person name="Sarmiento M."/>
            <person name="Schweighofer K."/>
            <person name="Seshadri R."/>
            <person name="Voytek M.A."/>
        </authorList>
    </citation>
    <scope>NUCLEOTIDE SEQUENCE [LARGE SCALE GENOMIC DNA]</scope>
    <source>
        <strain evidence="9">Az-Fu1 / DSM 15241 / OCM 825</strain>
    </source>
</reference>
<sequence length="508" mass="59081">MIKKIVSFLGNVKLGVIYLILLAILSVLGSTYIKQGETYITYYKEYGEIPAKLIWLTWLNNVFHSWYYQLLIVLVAIAVIFATIERFPAIYKTAYGKVEKKLPEGMLKKPSTIHLRYSKPLDEVLNYIVSVIHRLGFRKVEAIKESDNVVYLYAEKGRISRMGMLVTHVGIIVFLIGAFMGSVLGVRGQIEIPEGESADYIRKYREGSLIPGDETYKLPFSIYLKKFELEFYDSKEFAGAVKSYKSTVDIIKDREVVKSGVIEVNKPMEVEGYRIFQTSYGKTGEIKEAKLVVFRYDELLSFMNEGMLINQKLAQETDEEKKKEYEKQLRDLDRRWMEFISKATKLDYTYKNPNLNFDSVQLQIKNTTLNYKNPMLAQQDVYDPLMIAQVNYNQKEFNIPIPSDPFVAIPAYEKFAKPYQFPYVILIDSFQPRYFSGLQVSYFPGTNLIWIGTVIVVVGTMLAFYTVHRRVWVKLEKDQENQTNVYIAFYSQKFRESFHEKLKQELGI</sequence>
<protein>
    <recommendedName>
        <fullName evidence="7">ResB-like domain-containing protein</fullName>
    </recommendedName>
</protein>
<feature type="transmembrane region" description="Helical" evidence="6">
    <location>
        <begin position="448"/>
        <end position="467"/>
    </location>
</feature>
<dbReference type="EMBL" id="CP001229">
    <property type="protein sequence ID" value="ACN99033.1"/>
    <property type="molecule type" value="Genomic_DNA"/>
</dbReference>